<feature type="domain" description="EAL" evidence="6">
    <location>
        <begin position="700"/>
        <end position="954"/>
    </location>
</feature>
<dbReference type="Pfam" id="PF00990">
    <property type="entry name" value="GGDEF"/>
    <property type="match status" value="1"/>
</dbReference>
<dbReference type="InterPro" id="IPR013656">
    <property type="entry name" value="PAS_4"/>
</dbReference>
<comment type="caution">
    <text evidence="8">The sequence shown here is derived from an EMBL/GenBank/DDBJ whole genome shotgun (WGS) entry which is preliminary data.</text>
</comment>
<feature type="domain" description="GGDEF" evidence="7">
    <location>
        <begin position="558"/>
        <end position="691"/>
    </location>
</feature>
<dbReference type="InterPro" id="IPR035919">
    <property type="entry name" value="EAL_sf"/>
</dbReference>
<keyword evidence="3" id="KW-1133">Transmembrane helix</keyword>
<dbReference type="NCBIfam" id="TIGR00254">
    <property type="entry name" value="GGDEF"/>
    <property type="match status" value="1"/>
</dbReference>
<feature type="domain" description="PAS" evidence="4">
    <location>
        <begin position="401"/>
        <end position="449"/>
    </location>
</feature>
<protein>
    <submittedName>
        <fullName evidence="8">EAL domain-containing protein</fullName>
    </submittedName>
</protein>
<reference evidence="8 9" key="1">
    <citation type="submission" date="2020-03" db="EMBL/GenBank/DDBJ databases">
        <authorList>
            <person name="Wang L."/>
            <person name="He N."/>
            <person name="Li Y."/>
            <person name="Fang Y."/>
            <person name="Zhang F."/>
        </authorList>
    </citation>
    <scope>NUCLEOTIDE SEQUENCE [LARGE SCALE GENOMIC DNA]</scope>
    <source>
        <strain evidence="9">hsmgli-8</strain>
    </source>
</reference>
<dbReference type="SUPFAM" id="SSF55785">
    <property type="entry name" value="PYP-like sensor domain (PAS domain)"/>
    <property type="match status" value="2"/>
</dbReference>
<dbReference type="Pfam" id="PF00563">
    <property type="entry name" value="EAL"/>
    <property type="match status" value="1"/>
</dbReference>
<dbReference type="SMART" id="SM00091">
    <property type="entry name" value="PAS"/>
    <property type="match status" value="2"/>
</dbReference>
<dbReference type="PANTHER" id="PTHR44757">
    <property type="entry name" value="DIGUANYLATE CYCLASE DGCP"/>
    <property type="match status" value="1"/>
</dbReference>
<dbReference type="SUPFAM" id="SSF141868">
    <property type="entry name" value="EAL domain-like"/>
    <property type="match status" value="1"/>
</dbReference>
<dbReference type="RefSeq" id="WP_168083497.1">
    <property type="nucleotide sequence ID" value="NZ_JAAVJI010000003.1"/>
</dbReference>
<dbReference type="Pfam" id="PF08447">
    <property type="entry name" value="PAS_3"/>
    <property type="match status" value="1"/>
</dbReference>
<dbReference type="InterPro" id="IPR001610">
    <property type="entry name" value="PAC"/>
</dbReference>
<feature type="domain" description="PAC" evidence="5">
    <location>
        <begin position="474"/>
        <end position="526"/>
    </location>
</feature>
<dbReference type="SUPFAM" id="SSF55073">
    <property type="entry name" value="Nucleotide cyclase"/>
    <property type="match status" value="1"/>
</dbReference>
<evidence type="ECO:0000256" key="3">
    <source>
        <dbReference type="SAM" id="Phobius"/>
    </source>
</evidence>
<evidence type="ECO:0000259" key="6">
    <source>
        <dbReference type="PROSITE" id="PS50883"/>
    </source>
</evidence>
<keyword evidence="1" id="KW-0808">Transferase</keyword>
<dbReference type="PANTHER" id="PTHR44757:SF2">
    <property type="entry name" value="BIOFILM ARCHITECTURE MAINTENANCE PROTEIN MBAA"/>
    <property type="match status" value="1"/>
</dbReference>
<accession>A0ABX0YC67</accession>
<sequence>MALEYRSPGQIAPVRQALEQDFSASLAVERTRLLYQGSLVPTLLMLITGLVCAWILWSPGHHGLVSVWLGWLMTLVALRVIQVAAFDASMPDRQASPVWRRMFLFGSAASGLSLAGAAILLAPFDSFLQQAWIFGLLGAAALSASIAYAVSFPAFLSFAVPCLVPPVIWLFMHGGLHQQGWAWLGLMLLGALCVVAWQVNRLIERGLLRRFQNQSLIASLQAEQAVITRLNREMTEEMARRSAAERELRAVQSSLEAHIAQRSQQLDEANQALSKSQARLALALEASELGLWDWDLRTDEVHHTALERLVGLAALNTPLLLKHLRPRLHPDDLPTLKRTLIEHLKGRSVDYRVEYRIRHDDGRWLWIEDRGRAVERTPGGRVLRMLGTRRDITRLREQAQQQRLAATVFDAMSEGIVVLDPDFRVLTINQAFSRITGYLPSACLGELLLDLPCSRDLRRHFPQIHQALLEQGAWQGEVVETRLNGELYPQWLQVTAIVDEAASLRQVVVFCSDLTSRRASEERLHYLTYHDELTGLGNRSLFRQRLHDATQRLRHNGRSLALLHIDLDRFKLLNDSFGHDAADQVLRQVAKRIGAALPEADTVARLSGNEFGVLFDAYASLSGLIQVTTRLLGKIRVPLRLNGHELTITASIGISLLPDTTREGAVLLNQAAMAMQEAKRLGGDGFQFFTEPLQADAHDRLQLEHQLRRALELQQLEVFYQPKLDLTNQALSGAEALVRWHHPERGLMAPGTFIELAEETGLITAIGEFVLRTACRHAREWQRHGLGDLRVCVNLSGQQLRYGNLVSLVRQVLAESGLAPTLLELELTESQWLDNVSAIHATFAQLRQLGVKLAIDDFGTGYSALSYLKRLPVDFVKLDQAFVRELEDSHADAAITQAVITMAHGLGLKVTAEGVETSGQLSTLQAQGCDEVQGYLIGRPATAAAFAQWLVVRGSEGVPLV</sequence>
<dbReference type="PROSITE" id="PS50887">
    <property type="entry name" value="GGDEF"/>
    <property type="match status" value="1"/>
</dbReference>
<dbReference type="SMART" id="SM00267">
    <property type="entry name" value="GGDEF"/>
    <property type="match status" value="1"/>
</dbReference>
<feature type="coiled-coil region" evidence="2">
    <location>
        <begin position="220"/>
        <end position="286"/>
    </location>
</feature>
<dbReference type="NCBIfam" id="TIGR00229">
    <property type="entry name" value="sensory_box"/>
    <property type="match status" value="2"/>
</dbReference>
<dbReference type="PROSITE" id="PS50883">
    <property type="entry name" value="EAL"/>
    <property type="match status" value="1"/>
</dbReference>
<feature type="transmembrane region" description="Helical" evidence="3">
    <location>
        <begin position="155"/>
        <end position="174"/>
    </location>
</feature>
<dbReference type="SMART" id="SM00086">
    <property type="entry name" value="PAC"/>
    <property type="match status" value="2"/>
</dbReference>
<evidence type="ECO:0000313" key="9">
    <source>
        <dbReference type="Proteomes" id="UP000746535"/>
    </source>
</evidence>
<dbReference type="InterPro" id="IPR043128">
    <property type="entry name" value="Rev_trsase/Diguanyl_cyclase"/>
</dbReference>
<evidence type="ECO:0000256" key="1">
    <source>
        <dbReference type="ARBA" id="ARBA00022777"/>
    </source>
</evidence>
<dbReference type="InterPro" id="IPR001633">
    <property type="entry name" value="EAL_dom"/>
</dbReference>
<dbReference type="CDD" id="cd00130">
    <property type="entry name" value="PAS"/>
    <property type="match status" value="2"/>
</dbReference>
<dbReference type="SMART" id="SM00052">
    <property type="entry name" value="EAL"/>
    <property type="match status" value="1"/>
</dbReference>
<name>A0ABX0YC67_9PSED</name>
<dbReference type="Proteomes" id="UP000746535">
    <property type="component" value="Unassembled WGS sequence"/>
</dbReference>
<dbReference type="InterPro" id="IPR013655">
    <property type="entry name" value="PAS_fold_3"/>
</dbReference>
<feature type="transmembrane region" description="Helical" evidence="3">
    <location>
        <begin position="102"/>
        <end position="124"/>
    </location>
</feature>
<evidence type="ECO:0000259" key="5">
    <source>
        <dbReference type="PROSITE" id="PS50113"/>
    </source>
</evidence>
<dbReference type="PROSITE" id="PS50113">
    <property type="entry name" value="PAC"/>
    <property type="match status" value="2"/>
</dbReference>
<dbReference type="InterPro" id="IPR000160">
    <property type="entry name" value="GGDEF_dom"/>
</dbReference>
<dbReference type="Gene3D" id="3.30.450.20">
    <property type="entry name" value="PAS domain"/>
    <property type="match status" value="2"/>
</dbReference>
<dbReference type="InterPro" id="IPR029787">
    <property type="entry name" value="Nucleotide_cyclase"/>
</dbReference>
<dbReference type="CDD" id="cd01949">
    <property type="entry name" value="GGDEF"/>
    <property type="match status" value="1"/>
</dbReference>
<feature type="transmembrane region" description="Helical" evidence="3">
    <location>
        <begin position="180"/>
        <end position="200"/>
    </location>
</feature>
<dbReference type="InterPro" id="IPR000014">
    <property type="entry name" value="PAS"/>
</dbReference>
<dbReference type="InterPro" id="IPR052155">
    <property type="entry name" value="Biofilm_reg_signaling"/>
</dbReference>
<dbReference type="Gene3D" id="3.30.70.270">
    <property type="match status" value="1"/>
</dbReference>
<feature type="transmembrane region" description="Helical" evidence="3">
    <location>
        <begin position="63"/>
        <end position="81"/>
    </location>
</feature>
<feature type="transmembrane region" description="Helical" evidence="3">
    <location>
        <begin position="130"/>
        <end position="150"/>
    </location>
</feature>
<organism evidence="8 9">
    <name type="scientific">Pseudomonas quercus</name>
    <dbReference type="NCBI Taxonomy" id="2722792"/>
    <lineage>
        <taxon>Bacteria</taxon>
        <taxon>Pseudomonadati</taxon>
        <taxon>Pseudomonadota</taxon>
        <taxon>Gammaproteobacteria</taxon>
        <taxon>Pseudomonadales</taxon>
        <taxon>Pseudomonadaceae</taxon>
        <taxon>Pseudomonas</taxon>
    </lineage>
</organism>
<keyword evidence="3" id="KW-0812">Transmembrane</keyword>
<evidence type="ECO:0000259" key="4">
    <source>
        <dbReference type="PROSITE" id="PS50112"/>
    </source>
</evidence>
<feature type="transmembrane region" description="Helical" evidence="3">
    <location>
        <begin position="33"/>
        <end position="57"/>
    </location>
</feature>
<keyword evidence="9" id="KW-1185">Reference proteome</keyword>
<evidence type="ECO:0000313" key="8">
    <source>
        <dbReference type="EMBL" id="NJP00944.1"/>
    </source>
</evidence>
<dbReference type="Pfam" id="PF08448">
    <property type="entry name" value="PAS_4"/>
    <property type="match status" value="1"/>
</dbReference>
<dbReference type="CDD" id="cd01948">
    <property type="entry name" value="EAL"/>
    <property type="match status" value="1"/>
</dbReference>
<feature type="domain" description="PAC" evidence="5">
    <location>
        <begin position="351"/>
        <end position="404"/>
    </location>
</feature>
<proteinExistence type="predicted"/>
<dbReference type="Gene3D" id="3.20.20.450">
    <property type="entry name" value="EAL domain"/>
    <property type="match status" value="1"/>
</dbReference>
<evidence type="ECO:0000256" key="2">
    <source>
        <dbReference type="SAM" id="Coils"/>
    </source>
</evidence>
<dbReference type="InterPro" id="IPR035965">
    <property type="entry name" value="PAS-like_dom_sf"/>
</dbReference>
<keyword evidence="2" id="KW-0175">Coiled coil</keyword>
<dbReference type="PROSITE" id="PS50112">
    <property type="entry name" value="PAS"/>
    <property type="match status" value="1"/>
</dbReference>
<keyword evidence="1" id="KW-0418">Kinase</keyword>
<keyword evidence="3" id="KW-0472">Membrane</keyword>
<dbReference type="EMBL" id="JAAVJI010000003">
    <property type="protein sequence ID" value="NJP00944.1"/>
    <property type="molecule type" value="Genomic_DNA"/>
</dbReference>
<evidence type="ECO:0000259" key="7">
    <source>
        <dbReference type="PROSITE" id="PS50887"/>
    </source>
</evidence>
<gene>
    <name evidence="8" type="ORF">HBH25_08715</name>
</gene>
<dbReference type="InterPro" id="IPR000700">
    <property type="entry name" value="PAS-assoc_C"/>
</dbReference>